<dbReference type="AlphaFoldDB" id="B0ME99"/>
<dbReference type="EMBL" id="ABAX03000012">
    <property type="protein sequence ID" value="EDR98269.1"/>
    <property type="molecule type" value="Genomic_DNA"/>
</dbReference>
<evidence type="ECO:0000313" key="1">
    <source>
        <dbReference type="EMBL" id="EDR98269.1"/>
    </source>
</evidence>
<protein>
    <submittedName>
        <fullName evidence="1">Uncharacterized protein</fullName>
    </submittedName>
</protein>
<dbReference type="HOGENOM" id="CLU_3303728_0_0_9"/>
<gene>
    <name evidence="1" type="ORF">ANACAC_01894</name>
</gene>
<accession>B0ME99</accession>
<reference evidence="1" key="1">
    <citation type="submission" date="2007-11" db="EMBL/GenBank/DDBJ databases">
        <authorList>
            <person name="Fulton L."/>
            <person name="Clifton S."/>
            <person name="Fulton B."/>
            <person name="Xu J."/>
            <person name="Minx P."/>
            <person name="Pepin K.H."/>
            <person name="Johnson M."/>
            <person name="Thiruvilangam P."/>
            <person name="Bhonagiri V."/>
            <person name="Nash W.E."/>
            <person name="Mardis E.R."/>
            <person name="Wilson R.K."/>
        </authorList>
    </citation>
    <scope>NUCLEOTIDE SEQUENCE [LARGE SCALE GENOMIC DNA]</scope>
    <source>
        <strain evidence="1">DSM 14662</strain>
    </source>
</reference>
<name>B0ME99_ANACD</name>
<keyword evidence="2" id="KW-1185">Reference proteome</keyword>
<comment type="caution">
    <text evidence="1">The sequence shown here is derived from an EMBL/GenBank/DDBJ whole genome shotgun (WGS) entry which is preliminary data.</text>
</comment>
<reference evidence="1" key="2">
    <citation type="submission" date="2013-11" db="EMBL/GenBank/DDBJ databases">
        <title>Draft genome sequence of Anaerostipes caccae (DSM 14662).</title>
        <authorList>
            <person name="Sudarsanam P."/>
            <person name="Ley R."/>
            <person name="Guruge J."/>
            <person name="Turnbaugh P.J."/>
            <person name="Mahowald M."/>
            <person name="Liep D."/>
            <person name="Gordon J."/>
        </authorList>
    </citation>
    <scope>NUCLEOTIDE SEQUENCE</scope>
    <source>
        <strain evidence="1">DSM 14662</strain>
    </source>
</reference>
<dbReference type="Proteomes" id="UP000004935">
    <property type="component" value="Unassembled WGS sequence"/>
</dbReference>
<proteinExistence type="predicted"/>
<sequence>MFSAVSRLCFTALYYKIKVKNRERRDYVFIFGNQEPNVF</sequence>
<organism evidence="1 2">
    <name type="scientific">Anaerostipes caccae (strain DSM 14662 / CCUG 47493 / JCM 13470 / NCIMB 13811 / L1-92)</name>
    <dbReference type="NCBI Taxonomy" id="411490"/>
    <lineage>
        <taxon>Bacteria</taxon>
        <taxon>Bacillati</taxon>
        <taxon>Bacillota</taxon>
        <taxon>Clostridia</taxon>
        <taxon>Lachnospirales</taxon>
        <taxon>Lachnospiraceae</taxon>
        <taxon>Anaerostipes</taxon>
    </lineage>
</organism>
<evidence type="ECO:0000313" key="2">
    <source>
        <dbReference type="Proteomes" id="UP000004935"/>
    </source>
</evidence>